<evidence type="ECO:0000313" key="1">
    <source>
        <dbReference type="EMBL" id="KAJ9664669.1"/>
    </source>
</evidence>
<organism evidence="1 2">
    <name type="scientific">Neophaeococcomyces mojaviensis</name>
    <dbReference type="NCBI Taxonomy" id="3383035"/>
    <lineage>
        <taxon>Eukaryota</taxon>
        <taxon>Fungi</taxon>
        <taxon>Dikarya</taxon>
        <taxon>Ascomycota</taxon>
        <taxon>Pezizomycotina</taxon>
        <taxon>Eurotiomycetes</taxon>
        <taxon>Chaetothyriomycetidae</taxon>
        <taxon>Chaetothyriales</taxon>
        <taxon>Chaetothyriales incertae sedis</taxon>
        <taxon>Neophaeococcomyces</taxon>
    </lineage>
</organism>
<gene>
    <name evidence="1" type="ORF">H2198_000015</name>
</gene>
<evidence type="ECO:0000313" key="2">
    <source>
        <dbReference type="Proteomes" id="UP001172386"/>
    </source>
</evidence>
<keyword evidence="2" id="KW-1185">Reference proteome</keyword>
<dbReference type="Proteomes" id="UP001172386">
    <property type="component" value="Unassembled WGS sequence"/>
</dbReference>
<proteinExistence type="predicted"/>
<comment type="caution">
    <text evidence="1">The sequence shown here is derived from an EMBL/GenBank/DDBJ whole genome shotgun (WGS) entry which is preliminary data.</text>
</comment>
<dbReference type="EMBL" id="JAPDRQ010000001">
    <property type="protein sequence ID" value="KAJ9664669.1"/>
    <property type="molecule type" value="Genomic_DNA"/>
</dbReference>
<sequence length="1375" mass="150705">MRLQISVQRHELPQVRFFFNTASNHGPGKQRLATISELLSAINTIVPLESIDGEWGLEDYVVEVAATADQEHAYECFHFQELKDVLKEDDEVVIRGLSNEELRERRQGGRLQITTDGRHLIDGLSWGKRWRGGHGRPEIDIPPRKRRRLMIEPEDAKIELEFPPPREPFQVPDEMDDDDDDDEDYDEDYEEHGEEAEAEGLEDSSVDADELDEEAELLSEQNATSSPRHVKITGVFANADTSDLEDGEEGQDVTDDSDIDIEEEEELSEGAEGFAAELQALINDAPDVTKNLPPRKRKRGDAVELNGAPTKSVSFEGFSSPAKATRSDSERALPNGLSRKNGLAQSELLNRQSKAEPNVESSSSGSSSDADSDSSSDLDASSNSDESESSSDDDSESGESTSSSESSLSSERSTTKAASTRSLNNTKPIHTSTTLATVQVVKPTTTTAVVSQAPPGSGTVKTKRHNSRTKKKRVLTQLKAEGKLPENANFEDLKAYFAKSVGDLVGDTVEQPGPNIDLESAEIAARKEEIFRRLNATTSIPTDTEPVSQTTPTATVGIDQPMTDLPATSNTRVTSQGQPDFELGVSEGKYQNKAVGLPLTASAMVDNENLEETEGANAPREASTLVANKETTSTEEIEGSSAKRSKLDLASSRRMVFNALGVRNPKTPAAEQALREKLSKPVRQIKPIEKPQGDKKTLTALPQDLWKSKLTISAVECGPQGGLIETPTFPFKHPWQVRKEKERIALQEDAEMLNYDDQATDEHDTQEIEIVATDRGPSPSMTISKTLTAGSANEDDDIAVPSSFDVLTPLTDAHLLKGNVIAYKELQMNARFEPEQSSYRTARIVTNDNGQLQLKLSAKDRRHTEAQYDETGQRVYNKFDMPDEDDEEPDDGLRQLTIDEMIEPKFVSLSQSNIAILVPVIDLDPDVSQVENSVKDNMNPSVDVTATQNAPESEAEEANLNSSRHAEIYGMIKEAGFDSALDDQLLEPLQEPVTLRGGSSTGEQREQKPKQDFEPEPEQSAEQIAMSDEQVGEDDSWRSTMEPVSSVVRVTDDSSYVPTSSPPSESIVDSVRYPHLSELDTDTPSAAAKSSTHQDAQKLTPIPLPEMEQTATLHDDSHLHEPEPEQVQEKAASRQVSAQPAADSDGDVSFSSLPSEVEQTQSPDIHNARKSKTQQEGKSTFSPLPQHDGSVSPVLSNHSNHYNDPDNSDNESLDSAGLPSIRFLTSSQTQHHASRSHSKSVSTKQELPRRSPRTKKTTALSTDWSDTETTTNASSQPRVKVSASQRESQRPRMSQIPEETVVVDLTESSPPAPPKNMEEDKTKEQKDAAEASRGGKENVSGPSGSQQGQAAALRRSFEGLGERSYLKRKKKNTSF</sequence>
<name>A0ACC3AL83_9EURO</name>
<reference evidence="1" key="1">
    <citation type="submission" date="2022-10" db="EMBL/GenBank/DDBJ databases">
        <title>Culturing micro-colonial fungi from biological soil crusts in the Mojave desert and describing Neophaeococcomyces mojavensis, and introducing the new genera and species Taxawa tesnikishii.</title>
        <authorList>
            <person name="Kurbessoian T."/>
            <person name="Stajich J.E."/>
        </authorList>
    </citation>
    <scope>NUCLEOTIDE SEQUENCE</scope>
    <source>
        <strain evidence="1">JES_112</strain>
    </source>
</reference>
<accession>A0ACC3AL83</accession>
<protein>
    <submittedName>
        <fullName evidence="1">Uncharacterized protein</fullName>
    </submittedName>
</protein>